<sequence length="115" mass="13613">FVMNDEKLLIFKADRTAAIRKLENLDKLEEKFENKYFTILNIRPFFDENQIVWDKLVLSEHLTRSGLDSGWRELIPPESNITNVRPIAYGIEEEVSLLDLEESELKYYYGTEPWA</sequence>
<organism evidence="1 2">
    <name type="scientific">Racocetra persica</name>
    <dbReference type="NCBI Taxonomy" id="160502"/>
    <lineage>
        <taxon>Eukaryota</taxon>
        <taxon>Fungi</taxon>
        <taxon>Fungi incertae sedis</taxon>
        <taxon>Mucoromycota</taxon>
        <taxon>Glomeromycotina</taxon>
        <taxon>Glomeromycetes</taxon>
        <taxon>Diversisporales</taxon>
        <taxon>Gigasporaceae</taxon>
        <taxon>Racocetra</taxon>
    </lineage>
</organism>
<feature type="non-terminal residue" evidence="1">
    <location>
        <position position="115"/>
    </location>
</feature>
<protein>
    <submittedName>
        <fullName evidence="1">12937_t:CDS:1</fullName>
    </submittedName>
</protein>
<evidence type="ECO:0000313" key="1">
    <source>
        <dbReference type="EMBL" id="CAG8852299.1"/>
    </source>
</evidence>
<dbReference type="EMBL" id="CAJVQC010181140">
    <property type="protein sequence ID" value="CAG8852299.1"/>
    <property type="molecule type" value="Genomic_DNA"/>
</dbReference>
<proteinExistence type="predicted"/>
<name>A0ACA9SYH8_9GLOM</name>
<gene>
    <name evidence="1" type="ORF">RPERSI_LOCUS37009</name>
</gene>
<evidence type="ECO:0000313" key="2">
    <source>
        <dbReference type="Proteomes" id="UP000789920"/>
    </source>
</evidence>
<dbReference type="Proteomes" id="UP000789920">
    <property type="component" value="Unassembled WGS sequence"/>
</dbReference>
<feature type="non-terminal residue" evidence="1">
    <location>
        <position position="1"/>
    </location>
</feature>
<reference evidence="1" key="1">
    <citation type="submission" date="2021-06" db="EMBL/GenBank/DDBJ databases">
        <authorList>
            <person name="Kallberg Y."/>
            <person name="Tangrot J."/>
            <person name="Rosling A."/>
        </authorList>
    </citation>
    <scope>NUCLEOTIDE SEQUENCE</scope>
    <source>
        <strain evidence="1">MA461A</strain>
    </source>
</reference>
<accession>A0ACA9SYH8</accession>
<keyword evidence="2" id="KW-1185">Reference proteome</keyword>
<comment type="caution">
    <text evidence="1">The sequence shown here is derived from an EMBL/GenBank/DDBJ whole genome shotgun (WGS) entry which is preliminary data.</text>
</comment>